<reference evidence="1 2" key="1">
    <citation type="journal article" date="2012" name="J. Bacteriol.">
        <title>Complete genome sequence of phototrophic betaproteobacterium Rubrivivax gelatinosus IL144.</title>
        <authorList>
            <person name="Nagashima S."/>
            <person name="Kamimura A."/>
            <person name="Shimizu T."/>
            <person name="Nakamura-isaki S."/>
            <person name="Aono E."/>
            <person name="Sakamoto K."/>
            <person name="Ichikawa N."/>
            <person name="Nakazawa H."/>
            <person name="Sekine M."/>
            <person name="Yamazaki S."/>
            <person name="Fujita N."/>
            <person name="Shimada K."/>
            <person name="Hanada S."/>
            <person name="Nagashima K.V.P."/>
        </authorList>
    </citation>
    <scope>NUCLEOTIDE SEQUENCE [LARGE SCALE GENOMIC DNA]</scope>
    <source>
        <strain evidence="2">NBRC 100245 / IL144</strain>
    </source>
</reference>
<evidence type="ECO:0000313" key="2">
    <source>
        <dbReference type="Proteomes" id="UP000007883"/>
    </source>
</evidence>
<accession>I0HLR2</accession>
<dbReference type="RefSeq" id="WP_014426825.1">
    <property type="nucleotide sequence ID" value="NC_017075.1"/>
</dbReference>
<name>I0HLR2_RUBGI</name>
<organism evidence="1 2">
    <name type="scientific">Rubrivivax gelatinosus (strain NBRC 100245 / IL144)</name>
    <dbReference type="NCBI Taxonomy" id="983917"/>
    <lineage>
        <taxon>Bacteria</taxon>
        <taxon>Pseudomonadati</taxon>
        <taxon>Pseudomonadota</taxon>
        <taxon>Betaproteobacteria</taxon>
        <taxon>Burkholderiales</taxon>
        <taxon>Sphaerotilaceae</taxon>
        <taxon>Rubrivivax</taxon>
    </lineage>
</organism>
<keyword evidence="2" id="KW-1185">Reference proteome</keyword>
<dbReference type="KEGG" id="rge:RGE_06040"/>
<dbReference type="STRING" id="983917.RGE_06040"/>
<gene>
    <name evidence="1" type="ordered locus">RGE_06040</name>
</gene>
<dbReference type="Proteomes" id="UP000007883">
    <property type="component" value="Chromosome"/>
</dbReference>
<evidence type="ECO:0000313" key="1">
    <source>
        <dbReference type="EMBL" id="BAL93949.1"/>
    </source>
</evidence>
<dbReference type="AlphaFoldDB" id="I0HLR2"/>
<dbReference type="HOGENOM" id="CLU_2181994_0_0_4"/>
<dbReference type="EMBL" id="AP012320">
    <property type="protein sequence ID" value="BAL93949.1"/>
    <property type="molecule type" value="Genomic_DNA"/>
</dbReference>
<dbReference type="PATRIC" id="fig|983917.3.peg.596"/>
<proteinExistence type="predicted"/>
<sequence>MSDAKPKAAVVLALARAEAGAVFHELQRRADAAEADAMRLRALLIRRDTEIAQLRDELRLLHVETPDLRTRLELVRENRRQAEQLVALRRALGGGAWRAEARVRPAFGT</sequence>
<protein>
    <submittedName>
        <fullName evidence="1">Uncharacterized protein</fullName>
    </submittedName>
</protein>